<dbReference type="PaxDb" id="6945-B7QMW5"/>
<feature type="compositionally biased region" description="Basic and acidic residues" evidence="1">
    <location>
        <begin position="480"/>
        <end position="490"/>
    </location>
</feature>
<feature type="compositionally biased region" description="Basic and acidic residues" evidence="1">
    <location>
        <begin position="42"/>
        <end position="51"/>
    </location>
</feature>
<dbReference type="STRING" id="6945.B7QMW5"/>
<keyword evidence="4" id="KW-1185">Reference proteome</keyword>
<feature type="region of interest" description="Disordered" evidence="1">
    <location>
        <begin position="1"/>
        <end position="62"/>
    </location>
</feature>
<dbReference type="InParanoid" id="B7QMW5"/>
<feature type="compositionally biased region" description="Basic and acidic residues" evidence="1">
    <location>
        <begin position="374"/>
        <end position="384"/>
    </location>
</feature>
<dbReference type="VEuPathDB" id="VectorBase:ISCW023876"/>
<feature type="region of interest" description="Disordered" evidence="1">
    <location>
        <begin position="352"/>
        <end position="421"/>
    </location>
</feature>
<gene>
    <name evidence="2" type="ORF">IscW_ISCW023876</name>
</gene>
<dbReference type="EMBL" id="ABJB010216971">
    <property type="status" value="NOT_ANNOTATED_CDS"/>
    <property type="molecule type" value="Genomic_DNA"/>
</dbReference>
<dbReference type="EMBL" id="ABJB010264232">
    <property type="status" value="NOT_ANNOTATED_CDS"/>
    <property type="molecule type" value="Genomic_DNA"/>
</dbReference>
<feature type="compositionally biased region" description="Polar residues" evidence="1">
    <location>
        <begin position="508"/>
        <end position="519"/>
    </location>
</feature>
<feature type="region of interest" description="Disordered" evidence="1">
    <location>
        <begin position="187"/>
        <end position="210"/>
    </location>
</feature>
<evidence type="ECO:0000256" key="1">
    <source>
        <dbReference type="SAM" id="MobiDB-lite"/>
    </source>
</evidence>
<dbReference type="EMBL" id="ABJB010707605">
    <property type="status" value="NOT_ANNOTATED_CDS"/>
    <property type="molecule type" value="Genomic_DNA"/>
</dbReference>
<feature type="region of interest" description="Disordered" evidence="1">
    <location>
        <begin position="477"/>
        <end position="836"/>
    </location>
</feature>
<dbReference type="EMBL" id="ABJB011073965">
    <property type="status" value="NOT_ANNOTATED_CDS"/>
    <property type="molecule type" value="Genomic_DNA"/>
</dbReference>
<evidence type="ECO:0000313" key="4">
    <source>
        <dbReference type="Proteomes" id="UP000001555"/>
    </source>
</evidence>
<feature type="compositionally biased region" description="Polar residues" evidence="1">
    <location>
        <begin position="689"/>
        <end position="698"/>
    </location>
</feature>
<feature type="compositionally biased region" description="Low complexity" evidence="1">
    <location>
        <begin position="190"/>
        <end position="202"/>
    </location>
</feature>
<reference evidence="3" key="2">
    <citation type="submission" date="2020-05" db="UniProtKB">
        <authorList>
            <consortium name="EnsemblMetazoa"/>
        </authorList>
    </citation>
    <scope>IDENTIFICATION</scope>
    <source>
        <strain evidence="3">wikel</strain>
    </source>
</reference>
<evidence type="ECO:0000313" key="3">
    <source>
        <dbReference type="EnsemblMetazoa" id="ISCW023876-PA"/>
    </source>
</evidence>
<dbReference type="Proteomes" id="UP000001555">
    <property type="component" value="Unassembled WGS sequence"/>
</dbReference>
<dbReference type="HOGENOM" id="CLU_319405_0_0_1"/>
<dbReference type="EMBL" id="ABJB010032188">
    <property type="status" value="NOT_ANNOTATED_CDS"/>
    <property type="molecule type" value="Genomic_DNA"/>
</dbReference>
<dbReference type="AlphaFoldDB" id="B7QMW5"/>
<name>B7QMW5_IXOSC</name>
<feature type="compositionally biased region" description="Basic and acidic residues" evidence="1">
    <location>
        <begin position="748"/>
        <end position="758"/>
    </location>
</feature>
<feature type="compositionally biased region" description="Basic and acidic residues" evidence="1">
    <location>
        <begin position="710"/>
        <end position="721"/>
    </location>
</feature>
<dbReference type="VEuPathDB" id="VectorBase:ISCI023876"/>
<feature type="compositionally biased region" description="Acidic residues" evidence="1">
    <location>
        <begin position="52"/>
        <end position="62"/>
    </location>
</feature>
<accession>B7QMW5</accession>
<feature type="compositionally biased region" description="Basic residues" evidence="1">
    <location>
        <begin position="394"/>
        <end position="406"/>
    </location>
</feature>
<dbReference type="EMBL" id="DS973353">
    <property type="protein sequence ID" value="EEC20187.1"/>
    <property type="molecule type" value="Genomic_DNA"/>
</dbReference>
<reference evidence="2 4" key="1">
    <citation type="submission" date="2008-03" db="EMBL/GenBank/DDBJ databases">
        <title>Annotation of Ixodes scapularis.</title>
        <authorList>
            <consortium name="Ixodes scapularis Genome Project Consortium"/>
            <person name="Caler E."/>
            <person name="Hannick L.I."/>
            <person name="Bidwell S."/>
            <person name="Joardar V."/>
            <person name="Thiagarajan M."/>
            <person name="Amedeo P."/>
            <person name="Galinsky K.J."/>
            <person name="Schobel S."/>
            <person name="Inman J."/>
            <person name="Hostetler J."/>
            <person name="Miller J."/>
            <person name="Hammond M."/>
            <person name="Megy K."/>
            <person name="Lawson D."/>
            <person name="Kodira C."/>
            <person name="Sutton G."/>
            <person name="Meyer J."/>
            <person name="Hill C.A."/>
            <person name="Birren B."/>
            <person name="Nene V."/>
            <person name="Collins F."/>
            <person name="Alarcon-Chaidez F."/>
            <person name="Wikel S."/>
            <person name="Strausberg R."/>
        </authorList>
    </citation>
    <scope>NUCLEOTIDE SEQUENCE [LARGE SCALE GENOMIC DNA]</scope>
    <source>
        <strain evidence="4">Wikel</strain>
        <strain evidence="2">Wikel colony</strain>
    </source>
</reference>
<feature type="compositionally biased region" description="Low complexity" evidence="1">
    <location>
        <begin position="606"/>
        <end position="618"/>
    </location>
</feature>
<feature type="compositionally biased region" description="Basic and acidic residues" evidence="1">
    <location>
        <begin position="655"/>
        <end position="670"/>
    </location>
</feature>
<organism>
    <name type="scientific">Ixodes scapularis</name>
    <name type="common">Black-legged tick</name>
    <name type="synonym">Deer tick</name>
    <dbReference type="NCBI Taxonomy" id="6945"/>
    <lineage>
        <taxon>Eukaryota</taxon>
        <taxon>Metazoa</taxon>
        <taxon>Ecdysozoa</taxon>
        <taxon>Arthropoda</taxon>
        <taxon>Chelicerata</taxon>
        <taxon>Arachnida</taxon>
        <taxon>Acari</taxon>
        <taxon>Parasitiformes</taxon>
        <taxon>Ixodida</taxon>
        <taxon>Ixodoidea</taxon>
        <taxon>Ixodidae</taxon>
        <taxon>Ixodinae</taxon>
        <taxon>Ixodes</taxon>
    </lineage>
</organism>
<evidence type="ECO:0000313" key="2">
    <source>
        <dbReference type="EMBL" id="EEC20187.1"/>
    </source>
</evidence>
<dbReference type="EMBL" id="ABJB010765335">
    <property type="status" value="NOT_ANNOTATED_CDS"/>
    <property type="molecule type" value="Genomic_DNA"/>
</dbReference>
<feature type="compositionally biased region" description="Low complexity" evidence="1">
    <location>
        <begin position="799"/>
        <end position="809"/>
    </location>
</feature>
<protein>
    <submittedName>
        <fullName evidence="2 3">Nucleolar protein, putative</fullName>
    </submittedName>
</protein>
<sequence length="910" mass="98196">MEEAQPKSVDDDDCGSESAVAGTGGLGEADQAQGVVDEGEAETTKSARTDSEMTEEEVSETYDTFDELLSGRIEGAVDAFMERLGGRLSELEVELRYAWRAVDLLSQEYVKMWEKLERLEILLYEQQAVIGQLMCVIQGGGAAREEDLPEDLVLQLERRLREETGVGPMSQQDVVRLRRTVLEAVPEVVSSQEEGTTEGSSSCDNEESDSASVFTASDYRRYRGAVGGVVSDLDLCELGRLSEDLGRASGLSRVDEEEDVGRCLAEPDEAPDVKDDRRARQLARLREASQELALAVQKNLVSSSVLAPERAPSPPAARDVGMVVGAFISDTSSEASTQLVPAVVEAQIHDEMLHPSPPPPLPPQSVDAGASSKPEPEVRPERRKTTGMSFPSPRRQRSKARERRHTTSVVPPVAPSEVLPDVCPKRTLSDVAVTSAEPAPSTSALGSVSVSGSILTNLSSKISQGYSKVMASKVMASNLLRRDGSKEKPQRTRSRRLSLLRSQSVQSGTESSKSAQQQPPLVVQMSLPEISMTPPVTPKPEHPDPLPYQDTLDDDGEEPTAPAGEEELSCMFPTIGELRRSSSGQPPFEEGGSPPADEEPRSRRGSSSLASTFTSESEVFADVQEPSPQSRRHPQAPRLAETGWCEDSFESEPFGDSREVQEAALQERRERRQVRQRKRAADSRWSEDSFGSISSEEVQPSEDSELSVLENRRGDRVDFGRVRFSSQPSDETGEPSQDDPYQTELDYEDSREPDRERRDEEEDDLYYRQDSASTEPAHSPERSAPEASQRAVTGGVGAVEGAVEVAGTVAQGGDGDPSKAPEGVPGDVAGGSGPVSVVSAEQSEAEVKAAAAPPSERRAGALLLSRLGSSSQDQGDGTAGAAGGAKGKWIALVESWSCIFGNEKTEELKS</sequence>
<dbReference type="EnsemblMetazoa" id="ISCW023876-RA">
    <property type="protein sequence ID" value="ISCW023876-PA"/>
    <property type="gene ID" value="ISCW023876"/>
</dbReference>
<feature type="compositionally biased region" description="Acidic residues" evidence="1">
    <location>
        <begin position="551"/>
        <end position="568"/>
    </location>
</feature>
<proteinExistence type="predicted"/>